<feature type="region of interest" description="Disordered" evidence="1">
    <location>
        <begin position="118"/>
        <end position="138"/>
    </location>
</feature>
<proteinExistence type="predicted"/>
<reference evidence="3 4" key="1">
    <citation type="journal article" date="2014" name="Genome Announc.">
        <title>Draft Genome Sequence of Lutibaculum baratangense Strain AMV1T, Isolated from a Mud Volcano in Andamans, India.</title>
        <authorList>
            <person name="Singh A."/>
            <person name="Sreenivas A."/>
            <person name="Sathyanarayana Reddy G."/>
            <person name="Pinnaka A.K."/>
            <person name="Shivaji S."/>
        </authorList>
    </citation>
    <scope>NUCLEOTIDE SEQUENCE [LARGE SCALE GENOMIC DNA]</scope>
    <source>
        <strain evidence="3 4">AMV1</strain>
    </source>
</reference>
<protein>
    <recommendedName>
        <fullName evidence="2">DUF559 domain-containing protein</fullName>
    </recommendedName>
</protein>
<dbReference type="PANTHER" id="PTHR38590">
    <property type="entry name" value="BLL0828 PROTEIN"/>
    <property type="match status" value="1"/>
</dbReference>
<dbReference type="eggNOG" id="COG2852">
    <property type="taxonomic scope" value="Bacteria"/>
</dbReference>
<dbReference type="EMBL" id="AWXZ01000029">
    <property type="protein sequence ID" value="ESR24776.1"/>
    <property type="molecule type" value="Genomic_DNA"/>
</dbReference>
<dbReference type="InterPro" id="IPR047216">
    <property type="entry name" value="Endonuclease_DUF559_bact"/>
</dbReference>
<dbReference type="Proteomes" id="UP000017819">
    <property type="component" value="Unassembled WGS sequence"/>
</dbReference>
<comment type="caution">
    <text evidence="3">The sequence shown here is derived from an EMBL/GenBank/DDBJ whole genome shotgun (WGS) entry which is preliminary data.</text>
</comment>
<dbReference type="InterPro" id="IPR011335">
    <property type="entry name" value="Restrct_endonuc-II-like"/>
</dbReference>
<dbReference type="OrthoDB" id="9798754at2"/>
<dbReference type="STRING" id="631454.N177_2099"/>
<dbReference type="Gene3D" id="3.40.960.10">
    <property type="entry name" value="VSR Endonuclease"/>
    <property type="match status" value="1"/>
</dbReference>
<evidence type="ECO:0000259" key="2">
    <source>
        <dbReference type="Pfam" id="PF04480"/>
    </source>
</evidence>
<evidence type="ECO:0000313" key="3">
    <source>
        <dbReference type="EMBL" id="ESR24776.1"/>
    </source>
</evidence>
<accession>V4RF53</accession>
<dbReference type="PANTHER" id="PTHR38590:SF1">
    <property type="entry name" value="BLL0828 PROTEIN"/>
    <property type="match status" value="1"/>
</dbReference>
<dbReference type="Pfam" id="PF04480">
    <property type="entry name" value="DUF559"/>
    <property type="match status" value="1"/>
</dbReference>
<evidence type="ECO:0000313" key="4">
    <source>
        <dbReference type="Proteomes" id="UP000017819"/>
    </source>
</evidence>
<evidence type="ECO:0000256" key="1">
    <source>
        <dbReference type="SAM" id="MobiDB-lite"/>
    </source>
</evidence>
<name>V4RF53_9HYPH</name>
<feature type="domain" description="DUF559" evidence="2">
    <location>
        <begin position="27"/>
        <end position="114"/>
    </location>
</feature>
<dbReference type="InterPro" id="IPR007569">
    <property type="entry name" value="DUF559"/>
</dbReference>
<keyword evidence="4" id="KW-1185">Reference proteome</keyword>
<dbReference type="RefSeq" id="WP_023432229.1">
    <property type="nucleotide sequence ID" value="NZ_AWXZ01000029.1"/>
</dbReference>
<organism evidence="3 4">
    <name type="scientific">Lutibaculum baratangense AMV1</name>
    <dbReference type="NCBI Taxonomy" id="631454"/>
    <lineage>
        <taxon>Bacteria</taxon>
        <taxon>Pseudomonadati</taxon>
        <taxon>Pseudomonadota</taxon>
        <taxon>Alphaproteobacteria</taxon>
        <taxon>Hyphomicrobiales</taxon>
        <taxon>Tepidamorphaceae</taxon>
        <taxon>Lutibaculum</taxon>
    </lineage>
</organism>
<gene>
    <name evidence="3" type="ORF">N177_2099</name>
</gene>
<dbReference type="SUPFAM" id="SSF52980">
    <property type="entry name" value="Restriction endonuclease-like"/>
    <property type="match status" value="1"/>
</dbReference>
<feature type="region of interest" description="Disordered" evidence="1">
    <location>
        <begin position="1"/>
        <end position="27"/>
    </location>
</feature>
<dbReference type="AlphaFoldDB" id="V4RF53"/>
<sequence length="138" mass="14610">MQRPKTTAPSRGAPPRPIAAGESEAARRLRRALAERMPAAQVRNHVQIGSYMVDLVALGPKLIVEIGVGETDRAAAGRPERRRTAFLEARGYRILRFSTDEVTADLDACVEKVAAVAGDRGGAKATKTDDGAAGSDDA</sequence>